<comment type="caution">
    <text evidence="1">The sequence shown here is derived from an EMBL/GenBank/DDBJ whole genome shotgun (WGS) entry which is preliminary data.</text>
</comment>
<evidence type="ECO:0000313" key="2">
    <source>
        <dbReference type="Proteomes" id="UP001057279"/>
    </source>
</evidence>
<sequence length="643" mass="73127">MQLRTHLDPLPRPLMAAVSEPAALAAGDSGLGRLRCAWRKKMRALSENEPPLKGDYLSFRLVLRSRRIMLNGPLSRMTIGSWRGLDLNLILKEENSIFIGSVEDSEQHKPKPTEISLDETLPKIKHSDISKVNTVNPQKPKINKSVSEIDPCASWSLIHYSSATSSYVMWSKGTHTVSTANKTGTFFVRACPKCNVQFNLLDPLKYHMKVCCPDMVDTFMEMIKIELSSIENKNMTGAEKGKLIMLVSDFYYGRHEGGFDDEEKTYTTFKCFSCLKVLKNNIRFMNHMKHHLELEKQNTESWENHTTCQHCYRQYPTPFQLQCHIESTHTPLEFSTICKICELSFETEHILLQHMKDTHKPGEMPYICQVCQYRSSSFSDVEAHFRASHENTKNLLCPFCLKVSRMATPYMNHYMKHQKKGIHRCTQCRLQFLTYKEKLVHKLEHRTFIKPKELEGLPPGTKVTIRASVGSLHSGPSTSKSILSSSSSASTSLQVSPSKSKTTTTGSSPRSNASEYKTRKFRATTSTRSKPSTSKQGRGAAKCRAKTSCKPKKKRNRKSKISIALKNLRGITLVCLKCDFLVDSSALDLMAKHLSQRKTHTCQVIIENDAEATQKFQIKSRVFLVRVPLRWTRLMPVLSFQGM</sequence>
<name>A0ACB9U1Q9_9CETA</name>
<dbReference type="EMBL" id="CM043025">
    <property type="protein sequence ID" value="KAI4554792.1"/>
    <property type="molecule type" value="Genomic_DNA"/>
</dbReference>
<dbReference type="Proteomes" id="UP001057279">
    <property type="component" value="Chromosome X"/>
</dbReference>
<protein>
    <submittedName>
        <fullName evidence="1">Uncharacterized protein</fullName>
    </submittedName>
</protein>
<keyword evidence="2" id="KW-1185">Reference proteome</keyword>
<reference evidence="1" key="1">
    <citation type="submission" date="2022-03" db="EMBL/GenBank/DDBJ databases">
        <title>Genomic analyses of argali, domestic sheep and their hybrids provide insights into chromosomal evolution, heterosis and genetic basis of agronomic traits.</title>
        <authorList>
            <person name="Li M."/>
        </authorList>
    </citation>
    <scope>NUCLEOTIDE SEQUENCE</scope>
    <source>
        <strain evidence="1">F1 hybrid</strain>
    </source>
</reference>
<gene>
    <name evidence="1" type="ORF">MJG53_020091</name>
</gene>
<accession>A0ACB9U1Q9</accession>
<organism evidence="1 2">
    <name type="scientific">Ovis ammon polii x Ovis aries</name>
    <dbReference type="NCBI Taxonomy" id="2918886"/>
    <lineage>
        <taxon>Eukaryota</taxon>
        <taxon>Metazoa</taxon>
        <taxon>Chordata</taxon>
        <taxon>Craniata</taxon>
        <taxon>Vertebrata</taxon>
        <taxon>Euteleostomi</taxon>
        <taxon>Mammalia</taxon>
        <taxon>Eutheria</taxon>
        <taxon>Laurasiatheria</taxon>
        <taxon>Artiodactyla</taxon>
        <taxon>Ruminantia</taxon>
        <taxon>Pecora</taxon>
        <taxon>Bovidae</taxon>
        <taxon>Caprinae</taxon>
        <taxon>Ovis</taxon>
    </lineage>
</organism>
<proteinExistence type="predicted"/>
<evidence type="ECO:0000313" key="1">
    <source>
        <dbReference type="EMBL" id="KAI4554792.1"/>
    </source>
</evidence>